<dbReference type="GeneTree" id="ENSGT00940000160190"/>
<reference evidence="19" key="2">
    <citation type="submission" date="2025-08" db="UniProtKB">
        <authorList>
            <consortium name="Ensembl"/>
        </authorList>
    </citation>
    <scope>IDENTIFICATION</scope>
    <source>
        <strain evidence="19">breed Abyssinian</strain>
    </source>
</reference>
<evidence type="ECO:0000256" key="7">
    <source>
        <dbReference type="ARBA" id="ARBA00022801"/>
    </source>
</evidence>
<reference evidence="19" key="3">
    <citation type="submission" date="2025-09" db="UniProtKB">
        <authorList>
            <consortium name="Ensembl"/>
        </authorList>
    </citation>
    <scope>IDENTIFICATION</scope>
    <source>
        <strain evidence="19">breed Abyssinian</strain>
    </source>
</reference>
<dbReference type="EC" id="3.1.3.16" evidence="5"/>
<keyword evidence="8" id="KW-0904">Protein phosphatase</keyword>
<evidence type="ECO:0000256" key="14">
    <source>
        <dbReference type="ARBA" id="ARBA00048336"/>
    </source>
</evidence>
<gene>
    <name evidence="19" type="primary">DUSP29</name>
</gene>
<proteinExistence type="inferred from homology"/>
<evidence type="ECO:0000256" key="8">
    <source>
        <dbReference type="ARBA" id="ARBA00022912"/>
    </source>
</evidence>
<feature type="region of interest" description="Disordered" evidence="16">
    <location>
        <begin position="264"/>
        <end position="284"/>
    </location>
</feature>
<dbReference type="Ensembl" id="ENSFCTT00005062532.1">
    <property type="protein sequence ID" value="ENSFCTP00005045681.1"/>
    <property type="gene ID" value="ENSFCTG00005021798.1"/>
</dbReference>
<evidence type="ECO:0000256" key="3">
    <source>
        <dbReference type="ARBA" id="ARBA00008601"/>
    </source>
</evidence>
<dbReference type="InterPro" id="IPR000340">
    <property type="entry name" value="Dual-sp_phosphatase_cat-dom"/>
</dbReference>
<feature type="compositionally biased region" description="Basic and acidic residues" evidence="16">
    <location>
        <begin position="271"/>
        <end position="284"/>
    </location>
</feature>
<dbReference type="InterPro" id="IPR029021">
    <property type="entry name" value="Prot-tyrosine_phosphatase-like"/>
</dbReference>
<protein>
    <recommendedName>
        <fullName evidence="10">Dual specificity phosphatase 29</fullName>
        <ecNumber evidence="5">3.1.3.16</ecNumber>
        <ecNumber evidence="4">3.1.3.48</ecNumber>
    </recommendedName>
    <alternativeName>
        <fullName evidence="11">Dual specificity phosphatase DUPD1</fullName>
    </alternativeName>
</protein>
<keyword evidence="20" id="KW-1185">Reference proteome</keyword>
<dbReference type="PANTHER" id="PTHR45682">
    <property type="entry name" value="AGAP008228-PA"/>
    <property type="match status" value="1"/>
</dbReference>
<dbReference type="SMART" id="SM00195">
    <property type="entry name" value="DSPc"/>
    <property type="match status" value="1"/>
</dbReference>
<name>A0ABI7ZGR9_FELCA</name>
<accession>A0ABI7ZGR9</accession>
<evidence type="ECO:0000259" key="17">
    <source>
        <dbReference type="PROSITE" id="PS50054"/>
    </source>
</evidence>
<evidence type="ECO:0000256" key="12">
    <source>
        <dbReference type="ARBA" id="ARBA00046781"/>
    </source>
</evidence>
<evidence type="ECO:0000313" key="20">
    <source>
        <dbReference type="Proteomes" id="UP000823872"/>
    </source>
</evidence>
<comment type="catalytic activity">
    <reaction evidence="14">
        <text>O-phospho-L-threonyl-[protein] + H2O = L-threonyl-[protein] + phosphate</text>
        <dbReference type="Rhea" id="RHEA:47004"/>
        <dbReference type="Rhea" id="RHEA-COMP:11060"/>
        <dbReference type="Rhea" id="RHEA-COMP:11605"/>
        <dbReference type="ChEBI" id="CHEBI:15377"/>
        <dbReference type="ChEBI" id="CHEBI:30013"/>
        <dbReference type="ChEBI" id="CHEBI:43474"/>
        <dbReference type="ChEBI" id="CHEBI:61977"/>
        <dbReference type="EC" id="3.1.3.16"/>
    </reaction>
</comment>
<evidence type="ECO:0000256" key="5">
    <source>
        <dbReference type="ARBA" id="ARBA00013081"/>
    </source>
</evidence>
<comment type="catalytic activity">
    <reaction evidence="15">
        <text>O-phospho-L-tyrosyl-[protein] + H2O = L-tyrosyl-[protein] + phosphate</text>
        <dbReference type="Rhea" id="RHEA:10684"/>
        <dbReference type="Rhea" id="RHEA-COMP:10136"/>
        <dbReference type="Rhea" id="RHEA-COMP:20101"/>
        <dbReference type="ChEBI" id="CHEBI:15377"/>
        <dbReference type="ChEBI" id="CHEBI:43474"/>
        <dbReference type="ChEBI" id="CHEBI:46858"/>
        <dbReference type="ChEBI" id="CHEBI:61978"/>
        <dbReference type="EC" id="3.1.3.48"/>
    </reaction>
</comment>
<reference evidence="19 20" key="1">
    <citation type="submission" date="2021-02" db="EMBL/GenBank/DDBJ databases">
        <title>Safari Cat Assemblies.</title>
        <authorList>
            <person name="Bredemeyer K.R."/>
            <person name="Murphy W.J."/>
        </authorList>
    </citation>
    <scope>NUCLEOTIDE SEQUENCE [LARGE SCALE GENOMIC DNA]</scope>
</reference>
<dbReference type="InterPro" id="IPR020422">
    <property type="entry name" value="TYR_PHOSPHATASE_DUAL_dom"/>
</dbReference>
<dbReference type="Pfam" id="PF00782">
    <property type="entry name" value="DSPc"/>
    <property type="match status" value="1"/>
</dbReference>
<dbReference type="InterPro" id="IPR016130">
    <property type="entry name" value="Tyr_Pase_AS"/>
</dbReference>
<dbReference type="Proteomes" id="UP000823872">
    <property type="component" value="Chromosome D2"/>
</dbReference>
<evidence type="ECO:0000256" key="1">
    <source>
        <dbReference type="ARBA" id="ARBA00004123"/>
    </source>
</evidence>
<comment type="catalytic activity">
    <reaction evidence="13">
        <text>O-phospho-L-seryl-[protein] + H2O = L-seryl-[protein] + phosphate</text>
        <dbReference type="Rhea" id="RHEA:20629"/>
        <dbReference type="Rhea" id="RHEA-COMP:9863"/>
        <dbReference type="Rhea" id="RHEA-COMP:11604"/>
        <dbReference type="ChEBI" id="CHEBI:15377"/>
        <dbReference type="ChEBI" id="CHEBI:29999"/>
        <dbReference type="ChEBI" id="CHEBI:43474"/>
        <dbReference type="ChEBI" id="CHEBI:83421"/>
        <dbReference type="EC" id="3.1.3.16"/>
    </reaction>
</comment>
<evidence type="ECO:0000256" key="15">
    <source>
        <dbReference type="ARBA" id="ARBA00051722"/>
    </source>
</evidence>
<evidence type="ECO:0000313" key="19">
    <source>
        <dbReference type="Ensembl" id="ENSFCTP00005045681.1"/>
    </source>
</evidence>
<sequence>MDPRAPSACQAALGRPHHFLFCLEIQPRLSARRWGWGWLLPQCNEGATASARVRNERKSLGFKMTSREPKTSLKNAYPSAKRLLPKVEGEVEAEDYCTPGAFELERLFWKGSPQYTHVNEVWPQLYIGDEATALDRYGLQKAGFTHVLNAAHGRWNVDTGPDYYSDMAIEYHGVEADDLPTFDLSVFFYPAAAFIDAALSHDHSKILVHCVMGRSRSATLVLAYLMIHKNMTLVDAIQQVAKNRCVLPNRGFLKQLRELDKQLVQQRRQAKHSDNSEKAGEKEP</sequence>
<feature type="domain" description="Tyrosine-protein phosphatase" evidence="17">
    <location>
        <begin position="117"/>
        <end position="265"/>
    </location>
</feature>
<dbReference type="PROSITE" id="PS00383">
    <property type="entry name" value="TYR_PHOSPHATASE_1"/>
    <property type="match status" value="1"/>
</dbReference>
<feature type="domain" description="Tyrosine specific protein phosphatases" evidence="18">
    <location>
        <begin position="192"/>
        <end position="244"/>
    </location>
</feature>
<dbReference type="PROSITE" id="PS50056">
    <property type="entry name" value="TYR_PHOSPHATASE_2"/>
    <property type="match status" value="1"/>
</dbReference>
<keyword evidence="9" id="KW-0539">Nucleus</keyword>
<evidence type="ECO:0000256" key="2">
    <source>
        <dbReference type="ARBA" id="ARBA00004496"/>
    </source>
</evidence>
<dbReference type="CDD" id="cd14575">
    <property type="entry name" value="DUPD1"/>
    <property type="match status" value="1"/>
</dbReference>
<evidence type="ECO:0000256" key="13">
    <source>
        <dbReference type="ARBA" id="ARBA00047761"/>
    </source>
</evidence>
<dbReference type="PROSITE" id="PS50054">
    <property type="entry name" value="TYR_PHOSPHATASE_DUAL"/>
    <property type="match status" value="1"/>
</dbReference>
<comment type="similarity">
    <text evidence="3">Belongs to the protein-tyrosine phosphatase family. Non-receptor class dual specificity subfamily.</text>
</comment>
<evidence type="ECO:0000256" key="16">
    <source>
        <dbReference type="SAM" id="MobiDB-lite"/>
    </source>
</evidence>
<dbReference type="InterPro" id="IPR000387">
    <property type="entry name" value="Tyr_Pase_dom"/>
</dbReference>
<evidence type="ECO:0000256" key="10">
    <source>
        <dbReference type="ARBA" id="ARBA00023845"/>
    </source>
</evidence>
<keyword evidence="6" id="KW-0963">Cytoplasm</keyword>
<evidence type="ECO:0000256" key="9">
    <source>
        <dbReference type="ARBA" id="ARBA00023242"/>
    </source>
</evidence>
<dbReference type="Gene3D" id="3.90.190.10">
    <property type="entry name" value="Protein tyrosine phosphatase superfamily"/>
    <property type="match status" value="1"/>
</dbReference>
<dbReference type="SUPFAM" id="SSF52799">
    <property type="entry name" value="(Phosphotyrosine protein) phosphatases II"/>
    <property type="match status" value="1"/>
</dbReference>
<dbReference type="PRINTS" id="PR01909">
    <property type="entry name" value="ADSPHPHTASEA"/>
</dbReference>
<dbReference type="InterPro" id="IPR020405">
    <property type="entry name" value="Atypical_DUSP_subfamA"/>
</dbReference>
<dbReference type="PANTHER" id="PTHR45682:SF6">
    <property type="entry name" value="DUAL SPECIFICITY PHOSPHATASE 29"/>
    <property type="match status" value="1"/>
</dbReference>
<evidence type="ECO:0000256" key="11">
    <source>
        <dbReference type="ARBA" id="ARBA00033152"/>
    </source>
</evidence>
<dbReference type="EC" id="3.1.3.48" evidence="4"/>
<dbReference type="PRINTS" id="PR01908">
    <property type="entry name" value="ADSPHPHTASE"/>
</dbReference>
<comment type="subunit">
    <text evidence="12">Homodimer. Interacts with PRKAA2.</text>
</comment>
<comment type="subcellular location">
    <subcellularLocation>
        <location evidence="2">Cytoplasm</location>
    </subcellularLocation>
    <subcellularLocation>
        <location evidence="1">Nucleus</location>
    </subcellularLocation>
</comment>
<evidence type="ECO:0000256" key="4">
    <source>
        <dbReference type="ARBA" id="ARBA00013064"/>
    </source>
</evidence>
<keyword evidence="7" id="KW-0378">Hydrolase</keyword>
<evidence type="ECO:0000256" key="6">
    <source>
        <dbReference type="ARBA" id="ARBA00022490"/>
    </source>
</evidence>
<organism evidence="19 20">
    <name type="scientific">Felis catus</name>
    <name type="common">Cat</name>
    <name type="synonym">Felis silvestris catus</name>
    <dbReference type="NCBI Taxonomy" id="9685"/>
    <lineage>
        <taxon>Eukaryota</taxon>
        <taxon>Metazoa</taxon>
        <taxon>Chordata</taxon>
        <taxon>Craniata</taxon>
        <taxon>Vertebrata</taxon>
        <taxon>Euteleostomi</taxon>
        <taxon>Mammalia</taxon>
        <taxon>Eutheria</taxon>
        <taxon>Laurasiatheria</taxon>
        <taxon>Carnivora</taxon>
        <taxon>Feliformia</taxon>
        <taxon>Felidae</taxon>
        <taxon>Felinae</taxon>
        <taxon>Felis</taxon>
    </lineage>
</organism>
<evidence type="ECO:0000259" key="18">
    <source>
        <dbReference type="PROSITE" id="PS50056"/>
    </source>
</evidence>